<evidence type="ECO:0000313" key="1">
    <source>
        <dbReference type="EMBL" id="JAD64198.1"/>
    </source>
</evidence>
<reference evidence="1" key="1">
    <citation type="submission" date="2014-09" db="EMBL/GenBank/DDBJ databases">
        <authorList>
            <person name="Magalhaes I.L.F."/>
            <person name="Oliveira U."/>
            <person name="Santos F.R."/>
            <person name="Vidigal T.H.D.A."/>
            <person name="Brescovit A.D."/>
            <person name="Santos A.J."/>
        </authorList>
    </citation>
    <scope>NUCLEOTIDE SEQUENCE</scope>
    <source>
        <tissue evidence="1">Shoot tissue taken approximately 20 cm above the soil surface</tissue>
    </source>
</reference>
<protein>
    <submittedName>
        <fullName evidence="1">Uncharacterized protein</fullName>
    </submittedName>
</protein>
<accession>A0A0A9BPY5</accession>
<sequence length="48" mass="5442">MCLVTPARRIEFSINAVQSCAHCAILGHRRRYHGPGSWMLWVLSCLNS</sequence>
<dbReference type="AlphaFoldDB" id="A0A0A9BPY5"/>
<reference evidence="1" key="2">
    <citation type="journal article" date="2015" name="Data Brief">
        <title>Shoot transcriptome of the giant reed, Arundo donax.</title>
        <authorList>
            <person name="Barrero R.A."/>
            <person name="Guerrero F.D."/>
            <person name="Moolhuijzen P."/>
            <person name="Goolsby J.A."/>
            <person name="Tidwell J."/>
            <person name="Bellgard S.E."/>
            <person name="Bellgard M.I."/>
        </authorList>
    </citation>
    <scope>NUCLEOTIDE SEQUENCE</scope>
    <source>
        <tissue evidence="1">Shoot tissue taken approximately 20 cm above the soil surface</tissue>
    </source>
</reference>
<organism evidence="1">
    <name type="scientific">Arundo donax</name>
    <name type="common">Giant reed</name>
    <name type="synonym">Donax arundinaceus</name>
    <dbReference type="NCBI Taxonomy" id="35708"/>
    <lineage>
        <taxon>Eukaryota</taxon>
        <taxon>Viridiplantae</taxon>
        <taxon>Streptophyta</taxon>
        <taxon>Embryophyta</taxon>
        <taxon>Tracheophyta</taxon>
        <taxon>Spermatophyta</taxon>
        <taxon>Magnoliopsida</taxon>
        <taxon>Liliopsida</taxon>
        <taxon>Poales</taxon>
        <taxon>Poaceae</taxon>
        <taxon>PACMAD clade</taxon>
        <taxon>Arundinoideae</taxon>
        <taxon>Arundineae</taxon>
        <taxon>Arundo</taxon>
    </lineage>
</organism>
<proteinExistence type="predicted"/>
<dbReference type="EMBL" id="GBRH01233697">
    <property type="protein sequence ID" value="JAD64198.1"/>
    <property type="molecule type" value="Transcribed_RNA"/>
</dbReference>
<name>A0A0A9BPY5_ARUDO</name>